<evidence type="ECO:0000313" key="14">
    <source>
        <dbReference type="Proteomes" id="UP000295662"/>
    </source>
</evidence>
<dbReference type="InterPro" id="IPR005467">
    <property type="entry name" value="His_kinase_dom"/>
</dbReference>
<feature type="domain" description="Histidine kinase" evidence="11">
    <location>
        <begin position="480"/>
        <end position="661"/>
    </location>
</feature>
<evidence type="ECO:0000256" key="6">
    <source>
        <dbReference type="ARBA" id="ARBA00022741"/>
    </source>
</evidence>
<evidence type="ECO:0000259" key="12">
    <source>
        <dbReference type="PROSITE" id="PS50885"/>
    </source>
</evidence>
<dbReference type="SUPFAM" id="SSF158472">
    <property type="entry name" value="HAMP domain-like"/>
    <property type="match status" value="1"/>
</dbReference>
<dbReference type="PANTHER" id="PTHR42878:SF7">
    <property type="entry name" value="SENSOR HISTIDINE KINASE GLRK"/>
    <property type="match status" value="1"/>
</dbReference>
<dbReference type="Proteomes" id="UP000295662">
    <property type="component" value="Unassembled WGS sequence"/>
</dbReference>
<reference evidence="13 14" key="1">
    <citation type="submission" date="2019-03" db="EMBL/GenBank/DDBJ databases">
        <title>Genomic Encyclopedia of Archaeal and Bacterial Type Strains, Phase II (KMG-II): from individual species to whole genera.</title>
        <authorList>
            <person name="Goeker M."/>
        </authorList>
    </citation>
    <scope>NUCLEOTIDE SEQUENCE [LARGE SCALE GENOMIC DNA]</scope>
    <source>
        <strain evidence="13 14">ATCC 25309</strain>
    </source>
</reference>
<name>A0A4R7RIL6_9BACT</name>
<dbReference type="SUPFAM" id="SSF55874">
    <property type="entry name" value="ATPase domain of HSP90 chaperone/DNA topoisomerase II/histidine kinase"/>
    <property type="match status" value="1"/>
</dbReference>
<dbReference type="GO" id="GO:0030295">
    <property type="term" value="F:protein kinase activator activity"/>
    <property type="evidence" value="ECO:0007669"/>
    <property type="project" value="TreeGrafter"/>
</dbReference>
<dbReference type="InterPro" id="IPR035965">
    <property type="entry name" value="PAS-like_dom_sf"/>
</dbReference>
<dbReference type="EMBL" id="SOCA01000014">
    <property type="protein sequence ID" value="TDU63187.1"/>
    <property type="molecule type" value="Genomic_DNA"/>
</dbReference>
<feature type="transmembrane region" description="Helical" evidence="10">
    <location>
        <begin position="13"/>
        <end position="35"/>
    </location>
</feature>
<keyword evidence="5" id="KW-0808">Transferase</keyword>
<evidence type="ECO:0000256" key="7">
    <source>
        <dbReference type="ARBA" id="ARBA00022777"/>
    </source>
</evidence>
<dbReference type="GO" id="GO:0016020">
    <property type="term" value="C:membrane"/>
    <property type="evidence" value="ECO:0007669"/>
    <property type="project" value="UniProtKB-SubCell"/>
</dbReference>
<dbReference type="GO" id="GO:0004673">
    <property type="term" value="F:protein histidine kinase activity"/>
    <property type="evidence" value="ECO:0007669"/>
    <property type="project" value="UniProtKB-EC"/>
</dbReference>
<dbReference type="InterPro" id="IPR033417">
    <property type="entry name" value="CHASE8"/>
</dbReference>
<keyword evidence="10" id="KW-0812">Transmembrane</keyword>
<dbReference type="Gene3D" id="6.10.340.10">
    <property type="match status" value="1"/>
</dbReference>
<dbReference type="PROSITE" id="PS50885">
    <property type="entry name" value="HAMP"/>
    <property type="match status" value="1"/>
</dbReference>
<evidence type="ECO:0000313" key="13">
    <source>
        <dbReference type="EMBL" id="TDU63187.1"/>
    </source>
</evidence>
<accession>A0A4R7RIL6</accession>
<evidence type="ECO:0000256" key="9">
    <source>
        <dbReference type="ARBA" id="ARBA00023012"/>
    </source>
</evidence>
<dbReference type="GO" id="GO:0000156">
    <property type="term" value="F:phosphorelay response regulator activity"/>
    <property type="evidence" value="ECO:0007669"/>
    <property type="project" value="TreeGrafter"/>
</dbReference>
<organism evidence="13 14">
    <name type="scientific">Prosthecobacter fusiformis</name>
    <dbReference type="NCBI Taxonomy" id="48464"/>
    <lineage>
        <taxon>Bacteria</taxon>
        <taxon>Pseudomonadati</taxon>
        <taxon>Verrucomicrobiota</taxon>
        <taxon>Verrucomicrobiia</taxon>
        <taxon>Verrucomicrobiales</taxon>
        <taxon>Verrucomicrobiaceae</taxon>
        <taxon>Prosthecobacter</taxon>
    </lineage>
</organism>
<dbReference type="Gene3D" id="3.30.565.10">
    <property type="entry name" value="Histidine kinase-like ATPase, C-terminal domain"/>
    <property type="match status" value="1"/>
</dbReference>
<dbReference type="PRINTS" id="PR00344">
    <property type="entry name" value="BCTRLSENSOR"/>
</dbReference>
<dbReference type="Pfam" id="PF02518">
    <property type="entry name" value="HATPase_c"/>
    <property type="match status" value="1"/>
</dbReference>
<keyword evidence="7" id="KW-0418">Kinase</keyword>
<dbReference type="PROSITE" id="PS50109">
    <property type="entry name" value="HIS_KIN"/>
    <property type="match status" value="1"/>
</dbReference>
<keyword evidence="4" id="KW-0597">Phosphoprotein</keyword>
<evidence type="ECO:0000256" key="5">
    <source>
        <dbReference type="ARBA" id="ARBA00022679"/>
    </source>
</evidence>
<comment type="subcellular location">
    <subcellularLocation>
        <location evidence="2">Membrane</location>
    </subcellularLocation>
</comment>
<evidence type="ECO:0000256" key="2">
    <source>
        <dbReference type="ARBA" id="ARBA00004370"/>
    </source>
</evidence>
<dbReference type="RefSeq" id="WP_133797368.1">
    <property type="nucleotide sequence ID" value="NZ_SOCA01000014.1"/>
</dbReference>
<evidence type="ECO:0000256" key="10">
    <source>
        <dbReference type="SAM" id="Phobius"/>
    </source>
</evidence>
<dbReference type="SMART" id="SM00387">
    <property type="entry name" value="HATPase_c"/>
    <property type="match status" value="1"/>
</dbReference>
<dbReference type="EC" id="2.7.13.3" evidence="3"/>
<protein>
    <recommendedName>
        <fullName evidence="3">histidine kinase</fullName>
        <ecNumber evidence="3">2.7.13.3</ecNumber>
    </recommendedName>
</protein>
<keyword evidence="10" id="KW-1133">Transmembrane helix</keyword>
<evidence type="ECO:0000256" key="1">
    <source>
        <dbReference type="ARBA" id="ARBA00000085"/>
    </source>
</evidence>
<dbReference type="OrthoDB" id="183776at2"/>
<evidence type="ECO:0000256" key="8">
    <source>
        <dbReference type="ARBA" id="ARBA00022840"/>
    </source>
</evidence>
<feature type="domain" description="HAMP" evidence="12">
    <location>
        <begin position="182"/>
        <end position="235"/>
    </location>
</feature>
<dbReference type="PANTHER" id="PTHR42878">
    <property type="entry name" value="TWO-COMPONENT HISTIDINE KINASE"/>
    <property type="match status" value="1"/>
</dbReference>
<comment type="catalytic activity">
    <reaction evidence="1">
        <text>ATP + protein L-histidine = ADP + protein N-phospho-L-histidine.</text>
        <dbReference type="EC" id="2.7.13.3"/>
    </reaction>
</comment>
<feature type="transmembrane region" description="Helical" evidence="10">
    <location>
        <begin position="159"/>
        <end position="177"/>
    </location>
</feature>
<dbReference type="InterPro" id="IPR036890">
    <property type="entry name" value="HATPase_C_sf"/>
</dbReference>
<dbReference type="InterPro" id="IPR003660">
    <property type="entry name" value="HAMP_dom"/>
</dbReference>
<proteinExistence type="predicted"/>
<keyword evidence="6" id="KW-0547">Nucleotide-binding</keyword>
<comment type="caution">
    <text evidence="13">The sequence shown here is derived from an EMBL/GenBank/DDBJ whole genome shotgun (WGS) entry which is preliminary data.</text>
</comment>
<dbReference type="SMART" id="SM00304">
    <property type="entry name" value="HAMP"/>
    <property type="match status" value="1"/>
</dbReference>
<evidence type="ECO:0000256" key="3">
    <source>
        <dbReference type="ARBA" id="ARBA00012438"/>
    </source>
</evidence>
<dbReference type="GO" id="GO:0007234">
    <property type="term" value="P:osmosensory signaling via phosphorelay pathway"/>
    <property type="evidence" value="ECO:0007669"/>
    <property type="project" value="TreeGrafter"/>
</dbReference>
<dbReference type="CDD" id="cd06225">
    <property type="entry name" value="HAMP"/>
    <property type="match status" value="1"/>
</dbReference>
<sequence length="670" mass="73973">MQFLHDIPIKRKLTIIIMSVSSAALLLACAVILMYERHAFRETMARDLAIMADTLDDNVASGLSFNDPESIEHTLSTLQANPIIMAACVYDVGGERVAEYQRPDLDKPFDFAGLEATGQTFHKDYLDTFKTIILANEVIGSVYIAADLEFISQRLKRSATFVLAVLLASLLLAFFLSTRLQKFISVPVHHLAEIAGRVAKEKDYSVRAVKQSDDELGSLIDAFNEMLSQIQMQDSELHTAQSNLETRVQERTQELAKSLSLLNATLDSTADGIIAIQFTGEVVCHNRHFAEMWSIPPELLEKPDKNKLLEFIAAKTVNPEVFIFKGKELELPLEKEVFDRIYLKSGQTFERYAKPQLVNGKEVGVVINFRDITSREQAVTSLAEANTRLLSTSRQAGMAEVATSILHNVGNVLNSVSVSAEVVSTKVRQFRIGSLKNLAGLLQENAANLGTFLSTDPRGKEVPAYMMKLVGQLAEPQQGILEELESLRKNIEHIKEIVAMQQNYARGCGVMEEISVSELIDDAIRINAAGFTRHELSLVCDIQDDQPILTDRHKVLQILVNLLGNAKYAVAQTQEEKILTVRVTRDENKAVQISIIDNGVGIASENLTRIFQHGFTTKKDGHGFGLHSGALAARELGGNLTAYSAGIGRGATFTLELPCPKQPPFPTTQP</sequence>
<keyword evidence="14" id="KW-1185">Reference proteome</keyword>
<dbReference type="SUPFAM" id="SSF55785">
    <property type="entry name" value="PYP-like sensor domain (PAS domain)"/>
    <property type="match status" value="1"/>
</dbReference>
<dbReference type="Gene3D" id="3.30.450.20">
    <property type="entry name" value="PAS domain"/>
    <property type="match status" value="1"/>
</dbReference>
<dbReference type="Pfam" id="PF17152">
    <property type="entry name" value="CHASE8"/>
    <property type="match status" value="1"/>
</dbReference>
<dbReference type="InterPro" id="IPR004358">
    <property type="entry name" value="Sig_transdc_His_kin-like_C"/>
</dbReference>
<keyword evidence="8" id="KW-0067">ATP-binding</keyword>
<keyword evidence="10" id="KW-0472">Membrane</keyword>
<gene>
    <name evidence="13" type="ORF">EI77_04395</name>
</gene>
<dbReference type="InterPro" id="IPR050351">
    <property type="entry name" value="BphY/WalK/GraS-like"/>
</dbReference>
<dbReference type="Pfam" id="PF00672">
    <property type="entry name" value="HAMP"/>
    <property type="match status" value="1"/>
</dbReference>
<dbReference type="AlphaFoldDB" id="A0A4R7RIL6"/>
<dbReference type="GO" id="GO:0005524">
    <property type="term" value="F:ATP binding"/>
    <property type="evidence" value="ECO:0007669"/>
    <property type="project" value="UniProtKB-KW"/>
</dbReference>
<keyword evidence="9" id="KW-0902">Two-component regulatory system</keyword>
<evidence type="ECO:0000256" key="4">
    <source>
        <dbReference type="ARBA" id="ARBA00022553"/>
    </source>
</evidence>
<dbReference type="InterPro" id="IPR003594">
    <property type="entry name" value="HATPase_dom"/>
</dbReference>
<evidence type="ECO:0000259" key="11">
    <source>
        <dbReference type="PROSITE" id="PS50109"/>
    </source>
</evidence>